<proteinExistence type="predicted"/>
<evidence type="ECO:0000313" key="2">
    <source>
        <dbReference type="EMBL" id="CAG8548629.1"/>
    </source>
</evidence>
<comment type="caution">
    <text evidence="2">The sequence shown here is derived from an EMBL/GenBank/DDBJ whole genome shotgun (WGS) entry which is preliminary data.</text>
</comment>
<gene>
    <name evidence="2" type="ORF">PBRASI_LOCUS4965</name>
</gene>
<dbReference type="AlphaFoldDB" id="A0A9N9FMV5"/>
<evidence type="ECO:0000256" key="1">
    <source>
        <dbReference type="SAM" id="Coils"/>
    </source>
</evidence>
<evidence type="ECO:0000313" key="3">
    <source>
        <dbReference type="Proteomes" id="UP000789739"/>
    </source>
</evidence>
<sequence length="146" mass="17844">MEIKELKEKIQELIKKNDKDYKEVIKRRWDFLYKKLDEVKEIETLEHLKKQAGDKFLKAYLLYKSISRANYQPEHLNLTNFKNVDKYLEAIDKDVELVKQEFEEKELRQEKLKEIEEKTNMKKEGHLLSELVRVKMENYQIKPKQL</sequence>
<name>A0A9N9FMV5_9GLOM</name>
<accession>A0A9N9FMV5</accession>
<dbReference type="OrthoDB" id="2467661at2759"/>
<keyword evidence="3" id="KW-1185">Reference proteome</keyword>
<reference evidence="2" key="1">
    <citation type="submission" date="2021-06" db="EMBL/GenBank/DDBJ databases">
        <authorList>
            <person name="Kallberg Y."/>
            <person name="Tangrot J."/>
            <person name="Rosling A."/>
        </authorList>
    </citation>
    <scope>NUCLEOTIDE SEQUENCE</scope>
    <source>
        <strain evidence="2">BR232B</strain>
    </source>
</reference>
<protein>
    <submittedName>
        <fullName evidence="2">1181_t:CDS:1</fullName>
    </submittedName>
</protein>
<keyword evidence="1" id="KW-0175">Coiled coil</keyword>
<dbReference type="Proteomes" id="UP000789739">
    <property type="component" value="Unassembled WGS sequence"/>
</dbReference>
<feature type="coiled-coil region" evidence="1">
    <location>
        <begin position="88"/>
        <end position="124"/>
    </location>
</feature>
<dbReference type="EMBL" id="CAJVPI010000543">
    <property type="protein sequence ID" value="CAG8548629.1"/>
    <property type="molecule type" value="Genomic_DNA"/>
</dbReference>
<organism evidence="2 3">
    <name type="scientific">Paraglomus brasilianum</name>
    <dbReference type="NCBI Taxonomy" id="144538"/>
    <lineage>
        <taxon>Eukaryota</taxon>
        <taxon>Fungi</taxon>
        <taxon>Fungi incertae sedis</taxon>
        <taxon>Mucoromycota</taxon>
        <taxon>Glomeromycotina</taxon>
        <taxon>Glomeromycetes</taxon>
        <taxon>Paraglomerales</taxon>
        <taxon>Paraglomeraceae</taxon>
        <taxon>Paraglomus</taxon>
    </lineage>
</organism>